<dbReference type="InterPro" id="IPR016187">
    <property type="entry name" value="CTDL_fold"/>
</dbReference>
<evidence type="ECO:0000313" key="3">
    <source>
        <dbReference type="Ensembl" id="ENSPNAP00000032018.2"/>
    </source>
</evidence>
<keyword evidence="4" id="KW-1185">Reference proteome</keyword>
<evidence type="ECO:0000256" key="1">
    <source>
        <dbReference type="ARBA" id="ARBA00004401"/>
    </source>
</evidence>
<dbReference type="SUPFAM" id="SSF56436">
    <property type="entry name" value="C-type lectin-like"/>
    <property type="match status" value="1"/>
</dbReference>
<dbReference type="OMA" id="VWICERS"/>
<evidence type="ECO:0000313" key="4">
    <source>
        <dbReference type="Proteomes" id="UP001501920"/>
    </source>
</evidence>
<feature type="domain" description="C-type lectin" evidence="2">
    <location>
        <begin position="44"/>
        <end position="76"/>
    </location>
</feature>
<evidence type="ECO:0000259" key="2">
    <source>
        <dbReference type="Pfam" id="PF00059"/>
    </source>
</evidence>
<proteinExistence type="predicted"/>
<organism evidence="3 4">
    <name type="scientific">Pygocentrus nattereri</name>
    <name type="common">Red-bellied piranha</name>
    <dbReference type="NCBI Taxonomy" id="42514"/>
    <lineage>
        <taxon>Eukaryota</taxon>
        <taxon>Metazoa</taxon>
        <taxon>Chordata</taxon>
        <taxon>Craniata</taxon>
        <taxon>Vertebrata</taxon>
        <taxon>Euteleostomi</taxon>
        <taxon>Actinopterygii</taxon>
        <taxon>Neopterygii</taxon>
        <taxon>Teleostei</taxon>
        <taxon>Ostariophysi</taxon>
        <taxon>Characiformes</taxon>
        <taxon>Characoidei</taxon>
        <taxon>Pygocentrus</taxon>
    </lineage>
</organism>
<comment type="subcellular location">
    <subcellularLocation>
        <location evidence="1">Cell membrane</location>
        <topology evidence="1">Single-pass type II membrane protein</topology>
    </subcellularLocation>
</comment>
<dbReference type="InterPro" id="IPR050828">
    <property type="entry name" value="C-type_lectin/matrix_domain"/>
</dbReference>
<dbReference type="InterPro" id="IPR016186">
    <property type="entry name" value="C-type_lectin-like/link_sf"/>
</dbReference>
<name>A0A3B4E8K0_PYGNA</name>
<dbReference type="GeneTree" id="ENSGT00940000178339"/>
<dbReference type="Pfam" id="PF00059">
    <property type="entry name" value="Lectin_C"/>
    <property type="match status" value="1"/>
</dbReference>
<reference evidence="3 4" key="1">
    <citation type="submission" date="2020-10" db="EMBL/GenBank/DDBJ databases">
        <title>Pygocentrus nattereri (red-bellied piranha) genome, fPygNat1, primary haplotype.</title>
        <authorList>
            <person name="Myers G."/>
            <person name="Meyer A."/>
            <person name="Karagic N."/>
            <person name="Pippel M."/>
            <person name="Winkler S."/>
            <person name="Tracey A."/>
            <person name="Wood J."/>
            <person name="Formenti G."/>
            <person name="Howe K."/>
            <person name="Fedrigo O."/>
            <person name="Jarvis E.D."/>
        </authorList>
    </citation>
    <scope>NUCLEOTIDE SEQUENCE [LARGE SCALE GENOMIC DNA]</scope>
</reference>
<dbReference type="InterPro" id="IPR001304">
    <property type="entry name" value="C-type_lectin-like"/>
</dbReference>
<reference evidence="3" key="3">
    <citation type="submission" date="2025-09" db="UniProtKB">
        <authorList>
            <consortium name="Ensembl"/>
        </authorList>
    </citation>
    <scope>IDENTIFICATION</scope>
</reference>
<dbReference type="PANTHER" id="PTHR45710">
    <property type="entry name" value="C-TYPE LECTIN DOMAIN-CONTAINING PROTEIN 180"/>
    <property type="match status" value="1"/>
</dbReference>
<reference evidence="3" key="2">
    <citation type="submission" date="2025-08" db="UniProtKB">
        <authorList>
            <consortium name="Ensembl"/>
        </authorList>
    </citation>
    <scope>IDENTIFICATION</scope>
</reference>
<dbReference type="AlphaFoldDB" id="A0A3B4E8K0"/>
<accession>A0A3B4E8K0</accession>
<dbReference type="PANTHER" id="PTHR45710:SF8">
    <property type="entry name" value="RERATING FAMILY MEMBER 4"/>
    <property type="match status" value="1"/>
</dbReference>
<sequence>HTGQVYSCVDVSPSNEFIRNKLTLNAQAGWVHFNSSMYYFSTDQKNWIESQKDCRERGADLVIINSRQEQNLIKRTSTV</sequence>
<dbReference type="Proteomes" id="UP001501920">
    <property type="component" value="Chromosome 9"/>
</dbReference>
<dbReference type="STRING" id="42514.ENSPNAP00000032018"/>
<dbReference type="Ensembl" id="ENSPNAT00000037073.2">
    <property type="protein sequence ID" value="ENSPNAP00000032018.2"/>
    <property type="gene ID" value="ENSPNAG00000019698.2"/>
</dbReference>
<dbReference type="GO" id="GO:0005886">
    <property type="term" value="C:plasma membrane"/>
    <property type="evidence" value="ECO:0007669"/>
    <property type="project" value="UniProtKB-SubCell"/>
</dbReference>
<dbReference type="Gene3D" id="3.10.100.10">
    <property type="entry name" value="Mannose-Binding Protein A, subunit A"/>
    <property type="match status" value="1"/>
</dbReference>
<protein>
    <recommendedName>
        <fullName evidence="2">C-type lectin domain-containing protein</fullName>
    </recommendedName>
</protein>